<comment type="similarity">
    <text evidence="9">Belongs to the TRAFAC class myosin-kinesin ATPase superfamily. Kinesin family.</text>
</comment>
<dbReference type="InterPro" id="IPR027417">
    <property type="entry name" value="P-loop_NTPase"/>
</dbReference>
<evidence type="ECO:0000256" key="1">
    <source>
        <dbReference type="ARBA" id="ARBA00004245"/>
    </source>
</evidence>
<dbReference type="PROSITE" id="PS50067">
    <property type="entry name" value="KINESIN_MOTOR_2"/>
    <property type="match status" value="1"/>
</dbReference>
<evidence type="ECO:0000259" key="10">
    <source>
        <dbReference type="PROSITE" id="PS50067"/>
    </source>
</evidence>
<evidence type="ECO:0000256" key="6">
    <source>
        <dbReference type="ARBA" id="ARBA00023054"/>
    </source>
</evidence>
<dbReference type="GO" id="GO:0007018">
    <property type="term" value="P:microtubule-based movement"/>
    <property type="evidence" value="ECO:0007669"/>
    <property type="project" value="InterPro"/>
</dbReference>
<evidence type="ECO:0000256" key="9">
    <source>
        <dbReference type="PROSITE-ProRule" id="PRU00283"/>
    </source>
</evidence>
<dbReference type="Pfam" id="PF22923">
    <property type="entry name" value="KIF2A-like_1st"/>
    <property type="match status" value="1"/>
</dbReference>
<dbReference type="InterPro" id="IPR054473">
    <property type="entry name" value="KIF2A-like_N"/>
</dbReference>
<dbReference type="GO" id="GO:0005524">
    <property type="term" value="F:ATP binding"/>
    <property type="evidence" value="ECO:0007669"/>
    <property type="project" value="UniProtKB-UniRule"/>
</dbReference>
<dbReference type="Gene3D" id="3.40.850.10">
    <property type="entry name" value="Kinesin motor domain"/>
    <property type="match status" value="1"/>
</dbReference>
<gene>
    <name evidence="11" type="ORF">MELIAE_LOCUS8181</name>
</gene>
<evidence type="ECO:0000313" key="11">
    <source>
        <dbReference type="EMBL" id="CAH0557469.1"/>
    </source>
</evidence>
<dbReference type="InterPro" id="IPR027640">
    <property type="entry name" value="Kinesin-like_fam"/>
</dbReference>
<feature type="domain" description="Kinesin motor" evidence="10">
    <location>
        <begin position="144"/>
        <end position="351"/>
    </location>
</feature>
<dbReference type="PANTHER" id="PTHR47971">
    <property type="entry name" value="KINESIN-RELATED PROTEIN 6"/>
    <property type="match status" value="1"/>
</dbReference>
<keyword evidence="12" id="KW-1185">Reference proteome</keyword>
<keyword evidence="5 9" id="KW-0067">ATP-binding</keyword>
<dbReference type="AlphaFoldDB" id="A0A9P0FJV6"/>
<feature type="binding site" evidence="9">
    <location>
        <begin position="234"/>
        <end position="241"/>
    </location>
    <ligand>
        <name>ATP</name>
        <dbReference type="ChEBI" id="CHEBI:30616"/>
    </ligand>
</feature>
<sequence>MSKPLIEGASITIKRSDGRTHQAVVSSIDFDIGCVKWSDHMILVPSSSTNNLLLNKEQRVSSVKHTRSTFDNFPSDLTLKKLGKLEKNRSERRRKQAELRAEKAEISKKSMGNPHWELVQMINDYRRKVNFAPLSRCDRSTDHQITVAVRKRPLNSIDYSKREVDIVTIPSSNQLIIHEPKNKVDLTKYIENHVYKFDYTFNETCINECVYKYTAQPLVNTIFEGGMATCFAYGQTGSGKTFTMSGNYSELDTEKGIYALTASDIFSLIHSSKYRDLNLAVSCSFFEIYSKKVFDLLNNKATLKILEDAKQQVQIIGLTEKAVTSVDDVLKLILQGNIERASGQTSANTNSACKLTQVLRDSFVKPNSKTCMIAMISPGMWNGRRKIIKSNGDTLNNQKEDVQKVADKTDLLKIDRTVLNSHRETIGNLKSILKDAEEMSIEEFSYKKWDSLLDSGIALSVEWLERL</sequence>
<evidence type="ECO:0000256" key="3">
    <source>
        <dbReference type="ARBA" id="ARBA00022701"/>
    </source>
</evidence>
<reference evidence="11" key="1">
    <citation type="submission" date="2021-12" db="EMBL/GenBank/DDBJ databases">
        <authorList>
            <person name="King R."/>
        </authorList>
    </citation>
    <scope>NUCLEOTIDE SEQUENCE</scope>
</reference>
<keyword evidence="7 9" id="KW-0505">Motor protein</keyword>
<evidence type="ECO:0000256" key="7">
    <source>
        <dbReference type="ARBA" id="ARBA00023175"/>
    </source>
</evidence>
<accession>A0A9P0FJV6</accession>
<dbReference type="InterPro" id="IPR036961">
    <property type="entry name" value="Kinesin_motor_dom_sf"/>
</dbReference>
<dbReference type="Proteomes" id="UP001154078">
    <property type="component" value="Chromosome 5"/>
</dbReference>
<dbReference type="GO" id="GO:0003777">
    <property type="term" value="F:microtubule motor activity"/>
    <property type="evidence" value="ECO:0007669"/>
    <property type="project" value="InterPro"/>
</dbReference>
<comment type="subcellular location">
    <subcellularLocation>
        <location evidence="1">Cytoplasm</location>
        <location evidence="1">Cytoskeleton</location>
    </subcellularLocation>
</comment>
<keyword evidence="8" id="KW-0206">Cytoskeleton</keyword>
<dbReference type="PANTHER" id="PTHR47971:SF8">
    <property type="entry name" value="KINESIN-LIKE PROTEIN"/>
    <property type="match status" value="1"/>
</dbReference>
<evidence type="ECO:0000256" key="4">
    <source>
        <dbReference type="ARBA" id="ARBA00022741"/>
    </source>
</evidence>
<evidence type="ECO:0000313" key="12">
    <source>
        <dbReference type="Proteomes" id="UP001154078"/>
    </source>
</evidence>
<dbReference type="Pfam" id="PF00225">
    <property type="entry name" value="Kinesin"/>
    <property type="match status" value="1"/>
</dbReference>
<evidence type="ECO:0000256" key="2">
    <source>
        <dbReference type="ARBA" id="ARBA00022490"/>
    </source>
</evidence>
<dbReference type="OrthoDB" id="3176171at2759"/>
<evidence type="ECO:0000256" key="8">
    <source>
        <dbReference type="ARBA" id="ARBA00023212"/>
    </source>
</evidence>
<dbReference type="InterPro" id="IPR001752">
    <property type="entry name" value="Kinesin_motor_dom"/>
</dbReference>
<dbReference type="GO" id="GO:0008017">
    <property type="term" value="F:microtubule binding"/>
    <property type="evidence" value="ECO:0007669"/>
    <property type="project" value="InterPro"/>
</dbReference>
<dbReference type="SUPFAM" id="SSF52540">
    <property type="entry name" value="P-loop containing nucleoside triphosphate hydrolases"/>
    <property type="match status" value="1"/>
</dbReference>
<keyword evidence="4 9" id="KW-0547">Nucleotide-binding</keyword>
<dbReference type="EMBL" id="OV121136">
    <property type="protein sequence ID" value="CAH0557469.1"/>
    <property type="molecule type" value="Genomic_DNA"/>
</dbReference>
<dbReference type="SMART" id="SM00129">
    <property type="entry name" value="KISc"/>
    <property type="match status" value="1"/>
</dbReference>
<evidence type="ECO:0000256" key="5">
    <source>
        <dbReference type="ARBA" id="ARBA00022840"/>
    </source>
</evidence>
<keyword evidence="2" id="KW-0963">Cytoplasm</keyword>
<protein>
    <recommendedName>
        <fullName evidence="10">Kinesin motor domain-containing protein</fullName>
    </recommendedName>
</protein>
<organism evidence="11 12">
    <name type="scientific">Brassicogethes aeneus</name>
    <name type="common">Rape pollen beetle</name>
    <name type="synonym">Meligethes aeneus</name>
    <dbReference type="NCBI Taxonomy" id="1431903"/>
    <lineage>
        <taxon>Eukaryota</taxon>
        <taxon>Metazoa</taxon>
        <taxon>Ecdysozoa</taxon>
        <taxon>Arthropoda</taxon>
        <taxon>Hexapoda</taxon>
        <taxon>Insecta</taxon>
        <taxon>Pterygota</taxon>
        <taxon>Neoptera</taxon>
        <taxon>Endopterygota</taxon>
        <taxon>Coleoptera</taxon>
        <taxon>Polyphaga</taxon>
        <taxon>Cucujiformia</taxon>
        <taxon>Nitidulidae</taxon>
        <taxon>Meligethinae</taxon>
        <taxon>Brassicogethes</taxon>
    </lineage>
</organism>
<dbReference type="GO" id="GO:0007019">
    <property type="term" value="P:microtubule depolymerization"/>
    <property type="evidence" value="ECO:0007669"/>
    <property type="project" value="TreeGrafter"/>
</dbReference>
<dbReference type="GO" id="GO:0005874">
    <property type="term" value="C:microtubule"/>
    <property type="evidence" value="ECO:0007669"/>
    <property type="project" value="UniProtKB-KW"/>
</dbReference>
<proteinExistence type="inferred from homology"/>
<keyword evidence="3" id="KW-0493">Microtubule</keyword>
<name>A0A9P0FJV6_BRAAE</name>
<keyword evidence="6" id="KW-0175">Coiled coil</keyword>